<sequence>MSEYRKVEYRIGKDGKIIETVLNGNGQNCSETTAEIEKALGKVESQELLPEYYQDDENIVTESTQSIQEF</sequence>
<reference evidence="1 2" key="1">
    <citation type="submission" date="2021-03" db="EMBL/GenBank/DDBJ databases">
        <title>Metabolic Capacity of the Antarctic Cyanobacterium Phormidium pseudopriestleyi that Sustains Oxygenic Photosynthesis in the Presence of Hydrogen Sulfide.</title>
        <authorList>
            <person name="Lumian J.E."/>
            <person name="Jungblut A.D."/>
            <person name="Dillon M.L."/>
            <person name="Hawes I."/>
            <person name="Doran P.T."/>
            <person name="Mackey T.J."/>
            <person name="Dick G.J."/>
            <person name="Grettenberger C.L."/>
            <person name="Sumner D.Y."/>
        </authorList>
    </citation>
    <scope>NUCLEOTIDE SEQUENCE [LARGE SCALE GENOMIC DNA]</scope>
    <source>
        <strain evidence="1 2">FRX01</strain>
    </source>
</reference>
<evidence type="ECO:0000313" key="2">
    <source>
        <dbReference type="Proteomes" id="UP000664844"/>
    </source>
</evidence>
<dbReference type="RefSeq" id="WP_207086527.1">
    <property type="nucleotide sequence ID" value="NZ_JAFLQW010000056.1"/>
</dbReference>
<proteinExistence type="predicted"/>
<dbReference type="InterPro" id="IPR021375">
    <property type="entry name" value="DUF2997"/>
</dbReference>
<name>A0ABS3FLP2_9CYAN</name>
<organism evidence="1 2">
    <name type="scientific">Phormidium pseudopriestleyi FRX01</name>
    <dbReference type="NCBI Taxonomy" id="1759528"/>
    <lineage>
        <taxon>Bacteria</taxon>
        <taxon>Bacillati</taxon>
        <taxon>Cyanobacteriota</taxon>
        <taxon>Cyanophyceae</taxon>
        <taxon>Oscillatoriophycideae</taxon>
        <taxon>Oscillatoriales</taxon>
        <taxon>Oscillatoriaceae</taxon>
        <taxon>Phormidium</taxon>
    </lineage>
</organism>
<protein>
    <submittedName>
        <fullName evidence="1">DUF2997 domain-containing protein</fullName>
    </submittedName>
</protein>
<comment type="caution">
    <text evidence="1">The sequence shown here is derived from an EMBL/GenBank/DDBJ whole genome shotgun (WGS) entry which is preliminary data.</text>
</comment>
<keyword evidence="2" id="KW-1185">Reference proteome</keyword>
<evidence type="ECO:0000313" key="1">
    <source>
        <dbReference type="EMBL" id="MBO0347953.1"/>
    </source>
</evidence>
<dbReference type="EMBL" id="JAFLQW010000056">
    <property type="protein sequence ID" value="MBO0347953.1"/>
    <property type="molecule type" value="Genomic_DNA"/>
</dbReference>
<gene>
    <name evidence="1" type="ORF">J0895_02305</name>
</gene>
<dbReference type="Proteomes" id="UP000664844">
    <property type="component" value="Unassembled WGS sequence"/>
</dbReference>
<dbReference type="Pfam" id="PF11211">
    <property type="entry name" value="DUF2997"/>
    <property type="match status" value="1"/>
</dbReference>
<accession>A0ABS3FLP2</accession>